<dbReference type="EMBL" id="JAWDGP010002498">
    <property type="protein sequence ID" value="KAK3782546.1"/>
    <property type="molecule type" value="Genomic_DNA"/>
</dbReference>
<accession>A0AAE1A8T3</accession>
<feature type="region of interest" description="Disordered" evidence="1">
    <location>
        <begin position="549"/>
        <end position="578"/>
    </location>
</feature>
<gene>
    <name evidence="3" type="ORF">RRG08_061776</name>
</gene>
<feature type="compositionally biased region" description="Polar residues" evidence="1">
    <location>
        <begin position="858"/>
        <end position="881"/>
    </location>
</feature>
<dbReference type="AlphaFoldDB" id="A0AAE1A8T3"/>
<dbReference type="InterPro" id="IPR025946">
    <property type="entry name" value="CABIT_dom"/>
</dbReference>
<feature type="region of interest" description="Disordered" evidence="1">
    <location>
        <begin position="855"/>
        <end position="923"/>
    </location>
</feature>
<evidence type="ECO:0000313" key="4">
    <source>
        <dbReference type="Proteomes" id="UP001283361"/>
    </source>
</evidence>
<feature type="compositionally biased region" description="Polar residues" evidence="1">
    <location>
        <begin position="438"/>
        <end position="455"/>
    </location>
</feature>
<proteinExistence type="predicted"/>
<name>A0AAE1A8T3_9GAST</name>
<sequence>MPHISPSQFGRSISADNPPPSRPAPVLSTRLDVDFSLESETLGAIAQHGLPRVVKCDSSTASSTSIKVPFSLSQPLLVHSKRSVTKVGARSVIFDRESGRYVDTGDDILVPEDYPGWFGVLGPHKDIKMDLNIPYHRNVGRIGIANCRHFLVGGTSCIKGFTRVTDSKKWEQFIISPGEVLRKVGMYEERKLYRTKSMFGKQKIKEIMQHYLRCSDIRDREILLPANQDGVFYMLAEDGASIKTPVLPMSEILKRYRNNFPIVVKLVYGPVPKAASAFKDTLLLTEAARSHTVIASTMENLRNINLEIPLDNGMKFFAANHSSRLTSSRQYLQAIADCEGKAPTYKKNMKVLVDITPDRGLPLPPNNHSLTESVESQSLYDTFEDGEHNECQQGSPVSLRDKITIDNNSSRMSRMSVISRIITLNGEEQSIFAPRIPSSANNPGTLTSPKGSQRSSKSKIKEHCKNTMPGDVIRTEEFEPPQDTETISGVNSQISISAAGRERRKQFLAKNKDKNVYEEPKSLFVSTEEPIDSDIYGSVWQSSSINRRESEAGIRASGAGIKIESKPGRPITSQSGQSTKGEMYLLSESDTHTLNLNGVTLDHVPQGIVSTSVPRKLPSFDLQELHSILNPDDSVDGLGNIVSSTKCESVPNNQPQYKNILPDPAALPTQFVNTYHAMGPATCSNEHVYNELNDDQNNINQELNPLLPFVLPSVGNDKRCNQNHTTSEDEIVSGGYLTPLDTKIYASHIEHEESNNHYESPKEFLFQTAQMGSMFAFYEFHDDRRDSGIYEEKVVGEEDRYDKPTPSMQETFAAYPGLRKIYDERKNHIYSSPTLMSETLQHCIRERTERMHMPQNGAGLSNVASGKHPGTSSTGLCNRLSQPPPQPPPLPKHHPGRMAPSISASYHNSGIPKLAPSTKSTSNRDALLEELKKTGLKASSELAIQSLQVADLTMLSQRSEDLDDVLTALLPKVGLVDLCKIAMCIKRIGIRFVDE</sequence>
<keyword evidence="4" id="KW-1185">Reference proteome</keyword>
<reference evidence="3" key="1">
    <citation type="journal article" date="2023" name="G3 (Bethesda)">
        <title>A reference genome for the long-term kleptoplast-retaining sea slug Elysia crispata morphotype clarki.</title>
        <authorList>
            <person name="Eastman K.E."/>
            <person name="Pendleton A.L."/>
            <person name="Shaikh M.A."/>
            <person name="Suttiyut T."/>
            <person name="Ogas R."/>
            <person name="Tomko P."/>
            <person name="Gavelis G."/>
            <person name="Widhalm J.R."/>
            <person name="Wisecaver J.H."/>
        </authorList>
    </citation>
    <scope>NUCLEOTIDE SEQUENCE</scope>
    <source>
        <strain evidence="3">ECLA1</strain>
    </source>
</reference>
<feature type="compositionally biased region" description="Polar residues" evidence="1">
    <location>
        <begin position="1"/>
        <end position="15"/>
    </location>
</feature>
<feature type="region of interest" description="Disordered" evidence="1">
    <location>
        <begin position="433"/>
        <end position="463"/>
    </location>
</feature>
<comment type="caution">
    <text evidence="3">The sequence shown here is derived from an EMBL/GenBank/DDBJ whole genome shotgun (WGS) entry which is preliminary data.</text>
</comment>
<protein>
    <recommendedName>
        <fullName evidence="2">CABIT domain-containing protein</fullName>
    </recommendedName>
</protein>
<evidence type="ECO:0000313" key="3">
    <source>
        <dbReference type="EMBL" id="KAK3782546.1"/>
    </source>
</evidence>
<feature type="domain" description="CABIT" evidence="2">
    <location>
        <begin position="50"/>
        <end position="307"/>
    </location>
</feature>
<organism evidence="3 4">
    <name type="scientific">Elysia crispata</name>
    <name type="common">lettuce slug</name>
    <dbReference type="NCBI Taxonomy" id="231223"/>
    <lineage>
        <taxon>Eukaryota</taxon>
        <taxon>Metazoa</taxon>
        <taxon>Spiralia</taxon>
        <taxon>Lophotrochozoa</taxon>
        <taxon>Mollusca</taxon>
        <taxon>Gastropoda</taxon>
        <taxon>Heterobranchia</taxon>
        <taxon>Euthyneura</taxon>
        <taxon>Panpulmonata</taxon>
        <taxon>Sacoglossa</taxon>
        <taxon>Placobranchoidea</taxon>
        <taxon>Plakobranchidae</taxon>
        <taxon>Elysia</taxon>
    </lineage>
</organism>
<dbReference type="Proteomes" id="UP001283361">
    <property type="component" value="Unassembled WGS sequence"/>
</dbReference>
<dbReference type="Pfam" id="PF12736">
    <property type="entry name" value="CABIT"/>
    <property type="match status" value="1"/>
</dbReference>
<feature type="region of interest" description="Disordered" evidence="1">
    <location>
        <begin position="1"/>
        <end position="26"/>
    </location>
</feature>
<evidence type="ECO:0000256" key="1">
    <source>
        <dbReference type="SAM" id="MobiDB-lite"/>
    </source>
</evidence>
<evidence type="ECO:0000259" key="2">
    <source>
        <dbReference type="Pfam" id="PF12736"/>
    </source>
</evidence>